<gene>
    <name evidence="3" type="ORF">DCCM_3409</name>
</gene>
<evidence type="ECO:0000313" key="3">
    <source>
        <dbReference type="EMBL" id="GBF34297.1"/>
    </source>
</evidence>
<evidence type="ECO:0000259" key="2">
    <source>
        <dbReference type="Pfam" id="PF07833"/>
    </source>
</evidence>
<dbReference type="Gene3D" id="2.50.20.20">
    <property type="match status" value="1"/>
</dbReference>
<reference evidence="4" key="1">
    <citation type="submission" date="2018-02" db="EMBL/GenBank/DDBJ databases">
        <title>Genome sequence of Desulfocucumis palustris strain NAW-5.</title>
        <authorList>
            <person name="Watanabe M."/>
            <person name="Kojima H."/>
            <person name="Fukui M."/>
        </authorList>
    </citation>
    <scope>NUCLEOTIDE SEQUENCE [LARGE SCALE GENOMIC DNA]</scope>
    <source>
        <strain evidence="4">NAW-5</strain>
    </source>
</reference>
<name>A0A2L2XD84_9FIRM</name>
<keyword evidence="4" id="KW-1185">Reference proteome</keyword>
<dbReference type="Pfam" id="PF07833">
    <property type="entry name" value="Cu_amine_oxidN1"/>
    <property type="match status" value="1"/>
</dbReference>
<comment type="caution">
    <text evidence="3">The sequence shown here is derived from an EMBL/GenBank/DDBJ whole genome shotgun (WGS) entry which is preliminary data.</text>
</comment>
<dbReference type="InterPro" id="IPR036582">
    <property type="entry name" value="Mao_N_sf"/>
</dbReference>
<dbReference type="EMBL" id="BFAV01000130">
    <property type="protein sequence ID" value="GBF34297.1"/>
    <property type="molecule type" value="Genomic_DNA"/>
</dbReference>
<feature type="domain" description="Copper amine oxidase-like N-terminal" evidence="2">
    <location>
        <begin position="32"/>
        <end position="135"/>
    </location>
</feature>
<dbReference type="RefSeq" id="WP_104372569.1">
    <property type="nucleotide sequence ID" value="NZ_BFAV01000130.1"/>
</dbReference>
<feature type="signal peptide" evidence="1">
    <location>
        <begin position="1"/>
        <end position="25"/>
    </location>
</feature>
<dbReference type="Gene3D" id="3.30.457.10">
    <property type="entry name" value="Copper amine oxidase-like, N-terminal domain"/>
    <property type="match status" value="1"/>
</dbReference>
<protein>
    <submittedName>
        <fullName evidence="3">Antigen 332</fullName>
    </submittedName>
</protein>
<sequence>MKGKLYLALCVSILAMLLAALPAAADGPGLSVNSDPVKMVKLELKNDIVMIAADDYARIAGADIKYPAEDKLTIEEDGKSLEMTIGQTAAQLAGQTLTAPGAPEKSGDRVLIPLRFVAGIFGYDVGWDDRQQLVSLARKEVRDGMSPEELLAKSTKACQEFNTYTMEGDLDIQMEAYADGKKNEEMPGGFTSSLYGQYQNDPFAVYMKQTIKPESPDFPLGETVVETYMTQENMYIKMPGQEWSKMDMPFSPEFFKQQQDIQSDPLKAVAQMKEFGITLNFGNNEKIDNQEYYVVNAAMDMDKFKESYRKIMEQVIQNVPGETESQDPGQEMQNFMQSMFEKMKFDCYYTSYINKNTLVCDIVKFDMKMNFDLDLPGQEAAEGDSAKPAQKVEMVVTSRGDFNIRDCGEPFSAPDISGASQAN</sequence>
<dbReference type="InterPro" id="IPR012854">
    <property type="entry name" value="Cu_amine_oxidase-like_N"/>
</dbReference>
<dbReference type="SUPFAM" id="SSF55383">
    <property type="entry name" value="Copper amine oxidase, domain N"/>
    <property type="match status" value="1"/>
</dbReference>
<accession>A0A2L2XD84</accession>
<dbReference type="Proteomes" id="UP000239549">
    <property type="component" value="Unassembled WGS sequence"/>
</dbReference>
<evidence type="ECO:0000256" key="1">
    <source>
        <dbReference type="SAM" id="SignalP"/>
    </source>
</evidence>
<evidence type="ECO:0000313" key="4">
    <source>
        <dbReference type="Proteomes" id="UP000239549"/>
    </source>
</evidence>
<keyword evidence="1" id="KW-0732">Signal</keyword>
<organism evidence="3 4">
    <name type="scientific">Desulfocucumis palustris</name>
    <dbReference type="NCBI Taxonomy" id="1898651"/>
    <lineage>
        <taxon>Bacteria</taxon>
        <taxon>Bacillati</taxon>
        <taxon>Bacillota</taxon>
        <taxon>Clostridia</taxon>
        <taxon>Eubacteriales</taxon>
        <taxon>Desulfocucumaceae</taxon>
        <taxon>Desulfocucumis</taxon>
    </lineage>
</organism>
<dbReference type="AlphaFoldDB" id="A0A2L2XD84"/>
<proteinExistence type="predicted"/>
<dbReference type="OrthoDB" id="1803292at2"/>
<feature type="chain" id="PRO_5015005530" evidence="1">
    <location>
        <begin position="26"/>
        <end position="423"/>
    </location>
</feature>